<keyword evidence="3" id="KW-1185">Reference proteome</keyword>
<dbReference type="InterPro" id="IPR011989">
    <property type="entry name" value="ARM-like"/>
</dbReference>
<dbReference type="Pfam" id="PF24714">
    <property type="entry name" value="TOR1L1_N"/>
    <property type="match status" value="1"/>
</dbReference>
<evidence type="ECO:0000313" key="4">
    <source>
        <dbReference type="RefSeq" id="XP_010414639.1"/>
    </source>
</evidence>
<dbReference type="InterPro" id="IPR033337">
    <property type="entry name" value="TORTIFOLIA1/SINE1-2"/>
</dbReference>
<dbReference type="RefSeq" id="XP_010414639.1">
    <property type="nucleotide sequence ID" value="XM_010416337.2"/>
</dbReference>
<dbReference type="InterPro" id="IPR016024">
    <property type="entry name" value="ARM-type_fold"/>
</dbReference>
<protein>
    <submittedName>
        <fullName evidence="4">Microtubule-associated protein TORTIFOLIA1</fullName>
    </submittedName>
</protein>
<feature type="compositionally biased region" description="Basic and acidic residues" evidence="1">
    <location>
        <begin position="340"/>
        <end position="363"/>
    </location>
</feature>
<dbReference type="Gene3D" id="1.25.10.10">
    <property type="entry name" value="Leucine-rich Repeat Variant"/>
    <property type="match status" value="1"/>
</dbReference>
<dbReference type="GeneID" id="104700764"/>
<feature type="compositionally biased region" description="Polar residues" evidence="1">
    <location>
        <begin position="314"/>
        <end position="339"/>
    </location>
</feature>
<dbReference type="Proteomes" id="UP000694864">
    <property type="component" value="Chromosome 7"/>
</dbReference>
<gene>
    <name evidence="4" type="primary">LOC104700764</name>
</gene>
<feature type="compositionally biased region" description="Polar residues" evidence="1">
    <location>
        <begin position="390"/>
        <end position="400"/>
    </location>
</feature>
<feature type="region of interest" description="Disordered" evidence="1">
    <location>
        <begin position="293"/>
        <end position="423"/>
    </location>
</feature>
<feature type="domain" description="TORTIFOLIA1/SINE1-2 N-terminal" evidence="2">
    <location>
        <begin position="18"/>
        <end position="291"/>
    </location>
</feature>
<name>A0ABM0SQH7_CAMSA</name>
<organism evidence="3 4">
    <name type="scientific">Camelina sativa</name>
    <name type="common">False flax</name>
    <name type="synonym">Myagrum sativum</name>
    <dbReference type="NCBI Taxonomy" id="90675"/>
    <lineage>
        <taxon>Eukaryota</taxon>
        <taxon>Viridiplantae</taxon>
        <taxon>Streptophyta</taxon>
        <taxon>Embryophyta</taxon>
        <taxon>Tracheophyta</taxon>
        <taxon>Spermatophyta</taxon>
        <taxon>Magnoliopsida</taxon>
        <taxon>eudicotyledons</taxon>
        <taxon>Gunneridae</taxon>
        <taxon>Pentapetalae</taxon>
        <taxon>rosids</taxon>
        <taxon>malvids</taxon>
        <taxon>Brassicales</taxon>
        <taxon>Brassicaceae</taxon>
        <taxon>Camelineae</taxon>
        <taxon>Camelina</taxon>
    </lineage>
</organism>
<dbReference type="InterPro" id="IPR057600">
    <property type="entry name" value="TORTIFOLIA1/SINE1-2_N"/>
</dbReference>
<sequence length="500" mass="54554">MPSVQIRSSPPPAVTVTDLKQRVIACLNRLSDRDTLSLAAAELDSIALNLSPETFPLFINCLQSTDSSAKSPVRKHCVSLLSVLSRSHGDSLAPHLSKMVSTVLRRLRDPDSSVRAACATASVDMTTSITGTPFSILLGPMIETLIHDCDLNAQIGAAVCLAAAVDAADELDVEQLQKALPKIGKLLKSEGFKAKPELLGVIGSVIGAVGGRNSDKAVLDWLLPNVSEYLSSNDWRARKAAAEAMARVAMAEEELAPLYKKACVGTLESRRFDKVKLVRETMNRTLSLWKQLEGDSKEVSESTSSSKSAHPGLSATSGKISNTSKGNDRNSNAPISSKSFDVEPLDRSNNPKDVEQEAVELKDKRNHSTLGAKRNLFPAKTSKVKENRSNKLNKSQVVQSSDEESPKTDSGSSNSSSQAKNNAEELSLIRNQITQIEKQQSSLLDLFQEFMESSQNGMQSLERRVRGLETSFRVISTDLLVSRTITRNENHKRNERQHFT</sequence>
<reference evidence="4" key="2">
    <citation type="submission" date="2025-08" db="UniProtKB">
        <authorList>
            <consortium name="RefSeq"/>
        </authorList>
    </citation>
    <scope>IDENTIFICATION</scope>
    <source>
        <tissue evidence="4">Leaf</tissue>
    </source>
</reference>
<proteinExistence type="predicted"/>
<evidence type="ECO:0000259" key="2">
    <source>
        <dbReference type="Pfam" id="PF24714"/>
    </source>
</evidence>
<accession>A0ABM0SQH7</accession>
<dbReference type="PANTHER" id="PTHR31355:SF19">
    <property type="entry name" value="TORTIFOLIA1-LIKE PROTEIN 5"/>
    <property type="match status" value="1"/>
</dbReference>
<reference evidence="3" key="1">
    <citation type="journal article" date="2014" name="Nat. Commun.">
        <title>The emerging biofuel crop Camelina sativa retains a highly undifferentiated hexaploid genome structure.</title>
        <authorList>
            <person name="Kagale S."/>
            <person name="Koh C."/>
            <person name="Nixon J."/>
            <person name="Bollina V."/>
            <person name="Clarke W.E."/>
            <person name="Tuteja R."/>
            <person name="Spillane C."/>
            <person name="Robinson S.J."/>
            <person name="Links M.G."/>
            <person name="Clarke C."/>
            <person name="Higgins E.E."/>
            <person name="Huebert T."/>
            <person name="Sharpe A.G."/>
            <person name="Parkin I.A."/>
        </authorList>
    </citation>
    <scope>NUCLEOTIDE SEQUENCE [LARGE SCALE GENOMIC DNA]</scope>
    <source>
        <strain evidence="3">cv. DH55</strain>
    </source>
</reference>
<evidence type="ECO:0000256" key="1">
    <source>
        <dbReference type="SAM" id="MobiDB-lite"/>
    </source>
</evidence>
<dbReference type="SUPFAM" id="SSF48371">
    <property type="entry name" value="ARM repeat"/>
    <property type="match status" value="1"/>
</dbReference>
<evidence type="ECO:0000313" key="3">
    <source>
        <dbReference type="Proteomes" id="UP000694864"/>
    </source>
</evidence>
<dbReference type="PANTHER" id="PTHR31355">
    <property type="entry name" value="MICROTUBULE-ASSOCIATED PROTEIN TORTIFOLIA1"/>
    <property type="match status" value="1"/>
</dbReference>